<protein>
    <recommendedName>
        <fullName evidence="2">Signal transduction histidine kinase internal region domain-containing protein</fullName>
    </recommendedName>
</protein>
<reference evidence="4" key="1">
    <citation type="journal article" date="2023" name="Int. J. Syst. Evol. Microbiol.">
        <title>Mesoterricola silvestris gen. nov., sp. nov., Mesoterricola sediminis sp. nov., Geothrix oryzae sp. nov., Geothrix edaphica sp. nov., Geothrix rubra sp. nov., and Geothrix limicola sp. nov., six novel members of Acidobacteriota isolated from soils.</title>
        <authorList>
            <person name="Itoh H."/>
            <person name="Sugisawa Y."/>
            <person name="Mise K."/>
            <person name="Xu Z."/>
            <person name="Kuniyasu M."/>
            <person name="Ushijima N."/>
            <person name="Kawano K."/>
            <person name="Kobayashi E."/>
            <person name="Shiratori Y."/>
            <person name="Masuda Y."/>
            <person name="Senoo K."/>
        </authorList>
    </citation>
    <scope>NUCLEOTIDE SEQUENCE [LARGE SCALE GENOMIC DNA]</scope>
    <source>
        <strain evidence="4">W79</strain>
    </source>
</reference>
<keyword evidence="1" id="KW-0472">Membrane</keyword>
<sequence>MVSSVHWNPGIRPFPGGFLRWVSRAILLGGLPSALAQALLTGPSPTYMAISFGVGAVCAVVLWGSYELLSPWIQAHPPDLDPGWAAILSLCKWMLVYAVLVAILLVTSYRVLHLPLSAFFVVVMGLLLSSLVVSVRSTTAQVALARTLEQSRARANLVALKSQLSPHTLFNALNAAASLVSKSPRDAERAIEHLSLLLRRILEALERETWTLGEEVDLIRHLLELEKIRFGARLSFSLGLPEACREQPIPPLLLLPLVENSLKHGFRRKVGPCSLHLAVEPTLIRLVDDGVGRQPGAPEGIGLRTVRQRLEAIGGRLQWPEVDSGCTVELSLCP</sequence>
<keyword evidence="4" id="KW-1185">Reference proteome</keyword>
<dbReference type="GO" id="GO:0000155">
    <property type="term" value="F:phosphorelay sensor kinase activity"/>
    <property type="evidence" value="ECO:0007669"/>
    <property type="project" value="InterPro"/>
</dbReference>
<feature type="transmembrane region" description="Helical" evidence="1">
    <location>
        <begin position="47"/>
        <end position="66"/>
    </location>
</feature>
<organism evidence="3 4">
    <name type="scientific">Mesoterricola silvestris</name>
    <dbReference type="NCBI Taxonomy" id="2927979"/>
    <lineage>
        <taxon>Bacteria</taxon>
        <taxon>Pseudomonadati</taxon>
        <taxon>Acidobacteriota</taxon>
        <taxon>Holophagae</taxon>
        <taxon>Holophagales</taxon>
        <taxon>Holophagaceae</taxon>
        <taxon>Mesoterricola</taxon>
    </lineage>
</organism>
<dbReference type="SUPFAM" id="SSF55874">
    <property type="entry name" value="ATPase domain of HSP90 chaperone/DNA topoisomerase II/histidine kinase"/>
    <property type="match status" value="1"/>
</dbReference>
<feature type="transmembrane region" description="Helical" evidence="1">
    <location>
        <begin position="86"/>
        <end position="107"/>
    </location>
</feature>
<dbReference type="KEGG" id="msil:METEAL_18820"/>
<name>A0AA48H6F6_9BACT</name>
<evidence type="ECO:0000259" key="2">
    <source>
        <dbReference type="Pfam" id="PF06580"/>
    </source>
</evidence>
<dbReference type="Proteomes" id="UP001238179">
    <property type="component" value="Chromosome"/>
</dbReference>
<evidence type="ECO:0000313" key="3">
    <source>
        <dbReference type="EMBL" id="BDU72708.1"/>
    </source>
</evidence>
<keyword evidence="1" id="KW-1133">Transmembrane helix</keyword>
<evidence type="ECO:0000313" key="4">
    <source>
        <dbReference type="Proteomes" id="UP001238179"/>
    </source>
</evidence>
<evidence type="ECO:0000256" key="1">
    <source>
        <dbReference type="SAM" id="Phobius"/>
    </source>
</evidence>
<dbReference type="InterPro" id="IPR010559">
    <property type="entry name" value="Sig_transdc_His_kin_internal"/>
</dbReference>
<feature type="domain" description="Signal transduction histidine kinase internal region" evidence="2">
    <location>
        <begin position="156"/>
        <end position="234"/>
    </location>
</feature>
<dbReference type="InterPro" id="IPR050640">
    <property type="entry name" value="Bact_2-comp_sensor_kinase"/>
</dbReference>
<accession>A0AA48H6F6</accession>
<dbReference type="Gene3D" id="3.30.565.10">
    <property type="entry name" value="Histidine kinase-like ATPase, C-terminal domain"/>
    <property type="match status" value="1"/>
</dbReference>
<gene>
    <name evidence="3" type="ORF">METEAL_18820</name>
</gene>
<dbReference type="InterPro" id="IPR036890">
    <property type="entry name" value="HATPase_C_sf"/>
</dbReference>
<dbReference type="AlphaFoldDB" id="A0AA48H6F6"/>
<dbReference type="PANTHER" id="PTHR34220:SF7">
    <property type="entry name" value="SENSOR HISTIDINE KINASE YPDA"/>
    <property type="match status" value="1"/>
</dbReference>
<proteinExistence type="predicted"/>
<dbReference type="PANTHER" id="PTHR34220">
    <property type="entry name" value="SENSOR HISTIDINE KINASE YPDA"/>
    <property type="match status" value="1"/>
</dbReference>
<dbReference type="EMBL" id="AP027080">
    <property type="protein sequence ID" value="BDU72708.1"/>
    <property type="molecule type" value="Genomic_DNA"/>
</dbReference>
<dbReference type="GO" id="GO:0016020">
    <property type="term" value="C:membrane"/>
    <property type="evidence" value="ECO:0007669"/>
    <property type="project" value="InterPro"/>
</dbReference>
<feature type="transmembrane region" description="Helical" evidence="1">
    <location>
        <begin position="114"/>
        <end position="133"/>
    </location>
</feature>
<feature type="transmembrane region" description="Helical" evidence="1">
    <location>
        <begin position="21"/>
        <end position="40"/>
    </location>
</feature>
<dbReference type="Pfam" id="PF06580">
    <property type="entry name" value="His_kinase"/>
    <property type="match status" value="1"/>
</dbReference>
<keyword evidence="1" id="KW-0812">Transmembrane</keyword>